<comment type="subcellular location">
    <subcellularLocation>
        <location evidence="1">Cytoplasm</location>
        <location evidence="1">Cytoskeleton</location>
    </subcellularLocation>
</comment>
<gene>
    <name evidence="10" type="primary">EOG090X03UT</name>
</gene>
<organism evidence="10">
    <name type="scientific">Eubosmina coregoni</name>
    <dbReference type="NCBI Taxonomy" id="186181"/>
    <lineage>
        <taxon>Eukaryota</taxon>
        <taxon>Metazoa</taxon>
        <taxon>Ecdysozoa</taxon>
        <taxon>Arthropoda</taxon>
        <taxon>Crustacea</taxon>
        <taxon>Branchiopoda</taxon>
        <taxon>Diplostraca</taxon>
        <taxon>Cladocera</taxon>
        <taxon>Anomopoda</taxon>
        <taxon>Bosminidae</taxon>
        <taxon>Eubosmina</taxon>
    </lineage>
</organism>
<evidence type="ECO:0000313" key="10">
    <source>
        <dbReference type="EMBL" id="SVE69718.1"/>
    </source>
</evidence>
<evidence type="ECO:0000256" key="1">
    <source>
        <dbReference type="ARBA" id="ARBA00004245"/>
    </source>
</evidence>
<keyword evidence="3" id="KW-0963">Cytoplasm</keyword>
<evidence type="ECO:0000256" key="4">
    <source>
        <dbReference type="ARBA" id="ARBA00022574"/>
    </source>
</evidence>
<name>A0A4Y7LKW7_9CRUS</name>
<dbReference type="SUPFAM" id="SSF50978">
    <property type="entry name" value="WD40 repeat-like"/>
    <property type="match status" value="1"/>
</dbReference>
<feature type="region of interest" description="Disordered" evidence="9">
    <location>
        <begin position="18"/>
        <end position="45"/>
    </location>
</feature>
<proteinExistence type="evidence at transcript level"/>
<dbReference type="GO" id="GO:0010970">
    <property type="term" value="P:transport along microtubule"/>
    <property type="evidence" value="ECO:0007669"/>
    <property type="project" value="TreeGrafter"/>
</dbReference>
<dbReference type="EMBL" id="LR000099">
    <property type="protein sequence ID" value="SVE69718.1"/>
    <property type="molecule type" value="mRNA"/>
</dbReference>
<dbReference type="InterPro" id="IPR015943">
    <property type="entry name" value="WD40/YVTN_repeat-like_dom_sf"/>
</dbReference>
<sequence>MADRKAELERKKAKLEELRKEKMRRQKEREQQEVENSHRVLRGEGDQNITMDKLLEQFGVKPVSDEYNLNPALEWDDEFPVLTYDRTEEDDSSLPNLDGGYASRSSVLPPGILPHGMPQVKDVKPAMTSVEEAAFKQNSQLQIQQQQKQLRDLSEEEKQMILMTENFQDFFDKSSRIIERALSEQVDLFVDYTGASETKNNMDDRSGYKVHLNRCFYDERWSKNRCVTCMDWSPQFPELLVASYHNNEDSPHDPDGVCLVWNTRFKKSTPEYIFHCQSPVLSCCFARFHPNLILGGTYSGKIVLWDNRSPKRTPVQRSPLSASAHTHPVYCLSVVGTQNSHSLISISTDGKMCSWSLDMLAQPQETLDLQQRQSRAVAATCMAFPQPQSDINNFIVGSEEGLIYSACRHGPRAGIIETFEGHQGPIRGMDCHNSQGPIDFSHLFLTSSVDWTVKLWSLKESKPLYSFEDNGDYVYDVAWSPIHPAVFATVDGMGRLDVWNLNQDTEVPVTSIIVDGNPALNRVKWTPSGMNLTVGDDNGKIWVYELGEQLAVPRADEWTRLVHTLQEIHQNQLDEDMDKMNFGIGSSLGSGPSSSLGIGISQLASTTTSPPSSLGSMSSSSSVPLR</sequence>
<dbReference type="FunFam" id="2.130.10.10:FF:000026">
    <property type="entry name" value="cytoplasmic dynein 1 intermediate chain 2 isoform X2"/>
    <property type="match status" value="1"/>
</dbReference>
<feature type="region of interest" description="Disordered" evidence="9">
    <location>
        <begin position="603"/>
        <end position="626"/>
    </location>
</feature>
<dbReference type="InterPro" id="IPR050687">
    <property type="entry name" value="Dynein_IC"/>
</dbReference>
<dbReference type="GO" id="GO:0005868">
    <property type="term" value="C:cytoplasmic dynein complex"/>
    <property type="evidence" value="ECO:0007669"/>
    <property type="project" value="TreeGrafter"/>
</dbReference>
<feature type="compositionally biased region" description="Basic and acidic residues" evidence="9">
    <location>
        <begin position="27"/>
        <end position="45"/>
    </location>
</feature>
<comment type="similarity">
    <text evidence="2">Belongs to the dynein intermediate chain family.</text>
</comment>
<dbReference type="PROSITE" id="PS50082">
    <property type="entry name" value="WD_REPEATS_2"/>
    <property type="match status" value="1"/>
</dbReference>
<dbReference type="Pfam" id="PF00400">
    <property type="entry name" value="WD40"/>
    <property type="match status" value="1"/>
</dbReference>
<keyword evidence="4 7" id="KW-0853">WD repeat</keyword>
<dbReference type="InterPro" id="IPR001680">
    <property type="entry name" value="WD40_rpt"/>
</dbReference>
<dbReference type="Gene3D" id="2.130.10.10">
    <property type="entry name" value="YVTN repeat-like/Quinoprotein amine dehydrogenase"/>
    <property type="match status" value="2"/>
</dbReference>
<feature type="coiled-coil region" evidence="8">
    <location>
        <begin position="136"/>
        <end position="163"/>
    </location>
</feature>
<dbReference type="InterPro" id="IPR036322">
    <property type="entry name" value="WD40_repeat_dom_sf"/>
</dbReference>
<dbReference type="AlphaFoldDB" id="A0A4Y7LKW7"/>
<keyword evidence="5" id="KW-0677">Repeat</keyword>
<feature type="repeat" description="WD" evidence="7">
    <location>
        <begin position="419"/>
        <end position="466"/>
    </location>
</feature>
<evidence type="ECO:0000256" key="9">
    <source>
        <dbReference type="SAM" id="MobiDB-lite"/>
    </source>
</evidence>
<keyword evidence="8" id="KW-0175">Coiled coil</keyword>
<evidence type="ECO:0000256" key="3">
    <source>
        <dbReference type="ARBA" id="ARBA00022490"/>
    </source>
</evidence>
<reference evidence="10" key="1">
    <citation type="submission" date="2018-08" db="EMBL/GenBank/DDBJ databases">
        <authorList>
            <person name="Cornetti L."/>
        </authorList>
    </citation>
    <scope>NUCLEOTIDE SEQUENCE</scope>
    <source>
        <strain evidence="10">FI-BAL1-1</strain>
    </source>
</reference>
<dbReference type="PANTHER" id="PTHR12442:SF22">
    <property type="entry name" value="CYTOPLASMIC DYNEIN 1 INTERMEDIATE CHAIN-RELATED"/>
    <property type="match status" value="1"/>
</dbReference>
<evidence type="ECO:0000256" key="5">
    <source>
        <dbReference type="ARBA" id="ARBA00022737"/>
    </source>
</evidence>
<dbReference type="GO" id="GO:0045504">
    <property type="term" value="F:dynein heavy chain binding"/>
    <property type="evidence" value="ECO:0007669"/>
    <property type="project" value="TreeGrafter"/>
</dbReference>
<keyword evidence="6" id="KW-0206">Cytoskeleton</keyword>
<accession>A0A4Y7LKW7</accession>
<evidence type="ECO:0000256" key="6">
    <source>
        <dbReference type="ARBA" id="ARBA00023212"/>
    </source>
</evidence>
<evidence type="ECO:0000256" key="8">
    <source>
        <dbReference type="SAM" id="Coils"/>
    </source>
</evidence>
<dbReference type="PANTHER" id="PTHR12442">
    <property type="entry name" value="DYNEIN INTERMEDIATE CHAIN"/>
    <property type="match status" value="1"/>
</dbReference>
<protein>
    <submittedName>
        <fullName evidence="10">EOG090X03UT</fullName>
    </submittedName>
</protein>
<evidence type="ECO:0000256" key="7">
    <source>
        <dbReference type="PROSITE-ProRule" id="PRU00221"/>
    </source>
</evidence>
<dbReference type="GO" id="GO:0045503">
    <property type="term" value="F:dynein light chain binding"/>
    <property type="evidence" value="ECO:0007669"/>
    <property type="project" value="TreeGrafter"/>
</dbReference>
<dbReference type="FunFam" id="2.130.10.10:FF:001347">
    <property type="entry name" value="Cytoplasmic dynein 1 intermediate chain"/>
    <property type="match status" value="1"/>
</dbReference>
<evidence type="ECO:0000256" key="2">
    <source>
        <dbReference type="ARBA" id="ARBA00011059"/>
    </source>
</evidence>
<dbReference type="SMART" id="SM00320">
    <property type="entry name" value="WD40"/>
    <property type="match status" value="6"/>
</dbReference>